<dbReference type="AlphaFoldDB" id="A0A4R5MCC7"/>
<dbReference type="Proteomes" id="UP000295722">
    <property type="component" value="Unassembled WGS sequence"/>
</dbReference>
<gene>
    <name evidence="1" type="ORF">EYW47_08515</name>
</gene>
<evidence type="ECO:0000313" key="1">
    <source>
        <dbReference type="EMBL" id="TDG24588.1"/>
    </source>
</evidence>
<proteinExistence type="predicted"/>
<dbReference type="EMBL" id="SMRP01000003">
    <property type="protein sequence ID" value="TDG24588.1"/>
    <property type="molecule type" value="Genomic_DNA"/>
</dbReference>
<accession>A0A4R5MCC7</accession>
<dbReference type="RefSeq" id="WP_133194430.1">
    <property type="nucleotide sequence ID" value="NZ_JBHUCW010000006.1"/>
</dbReference>
<comment type="caution">
    <text evidence="1">The sequence shown here is derived from an EMBL/GenBank/DDBJ whole genome shotgun (WGS) entry which is preliminary data.</text>
</comment>
<organism evidence="1 2">
    <name type="scientific">Paraburkholderia silviterrae</name>
    <dbReference type="NCBI Taxonomy" id="2528715"/>
    <lineage>
        <taxon>Bacteria</taxon>
        <taxon>Pseudomonadati</taxon>
        <taxon>Pseudomonadota</taxon>
        <taxon>Betaproteobacteria</taxon>
        <taxon>Burkholderiales</taxon>
        <taxon>Burkholderiaceae</taxon>
        <taxon>Paraburkholderia</taxon>
    </lineage>
</organism>
<protein>
    <submittedName>
        <fullName evidence="1">Uncharacterized protein</fullName>
    </submittedName>
</protein>
<reference evidence="1 2" key="1">
    <citation type="submission" date="2019-03" db="EMBL/GenBank/DDBJ databases">
        <title>Paraburkholderia sp. 4M-K11, isolated from subtropical forest soil.</title>
        <authorList>
            <person name="Gao Z.-H."/>
            <person name="Qiu L.-H."/>
        </authorList>
    </citation>
    <scope>NUCLEOTIDE SEQUENCE [LARGE SCALE GENOMIC DNA]</scope>
    <source>
        <strain evidence="1 2">4M-K11</strain>
    </source>
</reference>
<name>A0A4R5MCC7_9BURK</name>
<keyword evidence="2" id="KW-1185">Reference proteome</keyword>
<evidence type="ECO:0000313" key="2">
    <source>
        <dbReference type="Proteomes" id="UP000295722"/>
    </source>
</evidence>
<sequence>MPGFELAGTIARKRKTVFAGLAGSAFCAEAKGTLKFTAAFRSLSKTRFRVLAKLLAKLEAANYSNKIMDVAIAGRLAGGGAPKPALGYRAAAVTALTPRIGEGPGGTRIISAP</sequence>